<dbReference type="Proteomes" id="UP000019141">
    <property type="component" value="Unassembled WGS sequence"/>
</dbReference>
<dbReference type="PANTHER" id="PTHR46018">
    <property type="entry name" value="ZINC PHOSPHODIESTERASE ELAC PROTEIN 1"/>
    <property type="match status" value="1"/>
</dbReference>
<dbReference type="GO" id="GO:0042781">
    <property type="term" value="F:3'-tRNA processing endoribonuclease activity"/>
    <property type="evidence" value="ECO:0007669"/>
    <property type="project" value="TreeGrafter"/>
</dbReference>
<name>W4LZD2_ENTF1</name>
<feature type="non-terminal residue" evidence="2">
    <location>
        <position position="1"/>
    </location>
</feature>
<evidence type="ECO:0000313" key="2">
    <source>
        <dbReference type="EMBL" id="ETX02742.1"/>
    </source>
</evidence>
<comment type="caution">
    <text evidence="2">The sequence shown here is derived from an EMBL/GenBank/DDBJ whole genome shotgun (WGS) entry which is preliminary data.</text>
</comment>
<dbReference type="InterPro" id="IPR001279">
    <property type="entry name" value="Metallo-B-lactamas"/>
</dbReference>
<dbReference type="Pfam" id="PF12706">
    <property type="entry name" value="Lactamase_B_2"/>
    <property type="match status" value="1"/>
</dbReference>
<organism evidence="2 3">
    <name type="scientific">Entotheonella factor</name>
    <dbReference type="NCBI Taxonomy" id="1429438"/>
    <lineage>
        <taxon>Bacteria</taxon>
        <taxon>Pseudomonadati</taxon>
        <taxon>Nitrospinota/Tectimicrobiota group</taxon>
        <taxon>Candidatus Tectimicrobiota</taxon>
        <taxon>Candidatus Entotheonellia</taxon>
        <taxon>Candidatus Entotheonellales</taxon>
        <taxon>Candidatus Entotheonellaceae</taxon>
        <taxon>Candidatus Entotheonella</taxon>
    </lineage>
</organism>
<evidence type="ECO:0000313" key="3">
    <source>
        <dbReference type="Proteomes" id="UP000019141"/>
    </source>
</evidence>
<dbReference type="SMART" id="SM00849">
    <property type="entry name" value="Lactamase_B"/>
    <property type="match status" value="1"/>
</dbReference>
<dbReference type="Gene3D" id="3.60.15.10">
    <property type="entry name" value="Ribonuclease Z/Hydroxyacylglutathione hydrolase-like"/>
    <property type="match status" value="1"/>
</dbReference>
<accession>W4LZD2</accession>
<sequence>PQTARYGGNTSCVKVRLEDETLLIFDAGTGIRTLGGLMMSEPGPIEAYIFLTHMHWDHIQGLPFFGPAFLDTTRLHFFGPEEPPLTLEQVLCDQMRRPYYPIPMHAMAGRMDFTAMGEGSVSYAVPGAKIEASELNHPGKTLGFRLKVEGKVFVYATDNEPFGTDPVTQHLVSPPRLVEFARDADLLIQDAQYTQQEYPQRLGWGHSTHIDALQLARDAGVKQLALYHHDPTHSDADIDQMVAQCQAWMNKHQAGFTFFAAAEGDCVTL</sequence>
<dbReference type="InterPro" id="IPR036866">
    <property type="entry name" value="RibonucZ/Hydroxyglut_hydro"/>
</dbReference>
<evidence type="ECO:0000259" key="1">
    <source>
        <dbReference type="SMART" id="SM00849"/>
    </source>
</evidence>
<dbReference type="PANTHER" id="PTHR46018:SF2">
    <property type="entry name" value="ZINC PHOSPHODIESTERASE ELAC PROTEIN 1"/>
    <property type="match status" value="1"/>
</dbReference>
<keyword evidence="3" id="KW-1185">Reference proteome</keyword>
<dbReference type="CDD" id="cd07715">
    <property type="entry name" value="TaR3-like_MBL-fold"/>
    <property type="match status" value="1"/>
</dbReference>
<proteinExistence type="predicted"/>
<feature type="domain" description="Metallo-beta-lactamase" evidence="1">
    <location>
        <begin position="9"/>
        <end position="206"/>
    </location>
</feature>
<dbReference type="SUPFAM" id="SSF56281">
    <property type="entry name" value="Metallo-hydrolase/oxidoreductase"/>
    <property type="match status" value="1"/>
</dbReference>
<reference evidence="2 3" key="1">
    <citation type="journal article" date="2014" name="Nature">
        <title>An environmental bacterial taxon with a large and distinct metabolic repertoire.</title>
        <authorList>
            <person name="Wilson M.C."/>
            <person name="Mori T."/>
            <person name="Ruckert C."/>
            <person name="Uria A.R."/>
            <person name="Helf M.J."/>
            <person name="Takada K."/>
            <person name="Gernert C."/>
            <person name="Steffens U.A."/>
            <person name="Heycke N."/>
            <person name="Schmitt S."/>
            <person name="Rinke C."/>
            <person name="Helfrich E.J."/>
            <person name="Brachmann A.O."/>
            <person name="Gurgui C."/>
            <person name="Wakimoto T."/>
            <person name="Kracht M."/>
            <person name="Crusemann M."/>
            <person name="Hentschel U."/>
            <person name="Abe I."/>
            <person name="Matsunaga S."/>
            <person name="Kalinowski J."/>
            <person name="Takeyama H."/>
            <person name="Piel J."/>
        </authorList>
    </citation>
    <scope>NUCLEOTIDE SEQUENCE [LARGE SCALE GENOMIC DNA]</scope>
    <source>
        <strain evidence="3">TSY1</strain>
    </source>
</reference>
<dbReference type="HOGENOM" id="CLU_1032453_0_0_7"/>
<dbReference type="EMBL" id="AZHW01000110">
    <property type="protein sequence ID" value="ETX02742.1"/>
    <property type="molecule type" value="Genomic_DNA"/>
</dbReference>
<protein>
    <recommendedName>
        <fullName evidence="1">Metallo-beta-lactamase domain-containing protein</fullName>
    </recommendedName>
</protein>
<gene>
    <name evidence="2" type="ORF">ETSY1_02465</name>
</gene>
<dbReference type="AlphaFoldDB" id="W4LZD2"/>